<dbReference type="InterPro" id="IPR036249">
    <property type="entry name" value="Thioredoxin-like_sf"/>
</dbReference>
<keyword evidence="2" id="KW-0201">Cytochrome c-type biogenesis</keyword>
<dbReference type="SUPFAM" id="SSF52833">
    <property type="entry name" value="Thioredoxin-like"/>
    <property type="match status" value="1"/>
</dbReference>
<keyword evidence="8" id="KW-1185">Reference proteome</keyword>
<dbReference type="GO" id="GO:0016853">
    <property type="term" value="F:isomerase activity"/>
    <property type="evidence" value="ECO:0007669"/>
    <property type="project" value="UniProtKB-KW"/>
</dbReference>
<evidence type="ECO:0000256" key="1">
    <source>
        <dbReference type="ARBA" id="ARBA00004196"/>
    </source>
</evidence>
<organism evidence="7 8">
    <name type="scientific">Sphingobacterium nematocida</name>
    <dbReference type="NCBI Taxonomy" id="1513896"/>
    <lineage>
        <taxon>Bacteria</taxon>
        <taxon>Pseudomonadati</taxon>
        <taxon>Bacteroidota</taxon>
        <taxon>Sphingobacteriia</taxon>
        <taxon>Sphingobacteriales</taxon>
        <taxon>Sphingobacteriaceae</taxon>
        <taxon>Sphingobacterium</taxon>
    </lineage>
</organism>
<dbReference type="Proteomes" id="UP000190150">
    <property type="component" value="Unassembled WGS sequence"/>
</dbReference>
<dbReference type="InterPro" id="IPR050553">
    <property type="entry name" value="Thioredoxin_ResA/DsbE_sf"/>
</dbReference>
<evidence type="ECO:0000256" key="5">
    <source>
        <dbReference type="SAM" id="SignalP"/>
    </source>
</evidence>
<dbReference type="InterPro" id="IPR025380">
    <property type="entry name" value="DUF4369"/>
</dbReference>
<dbReference type="PROSITE" id="PS51352">
    <property type="entry name" value="THIOREDOXIN_2"/>
    <property type="match status" value="1"/>
</dbReference>
<dbReference type="PROSITE" id="PS00194">
    <property type="entry name" value="THIOREDOXIN_1"/>
    <property type="match status" value="1"/>
</dbReference>
<dbReference type="STRING" id="1513896.SAMN05660841_03295"/>
<dbReference type="Pfam" id="PF14289">
    <property type="entry name" value="DUF4369"/>
    <property type="match status" value="1"/>
</dbReference>
<proteinExistence type="predicted"/>
<protein>
    <submittedName>
        <fullName evidence="7">Thiol-disulfide isomerase or thioredoxin</fullName>
    </submittedName>
</protein>
<dbReference type="CDD" id="cd02966">
    <property type="entry name" value="TlpA_like_family"/>
    <property type="match status" value="1"/>
</dbReference>
<evidence type="ECO:0000256" key="4">
    <source>
        <dbReference type="ARBA" id="ARBA00023284"/>
    </source>
</evidence>
<feature type="chain" id="PRO_5010529160" evidence="5">
    <location>
        <begin position="20"/>
        <end position="384"/>
    </location>
</feature>
<comment type="subcellular location">
    <subcellularLocation>
        <location evidence="1">Cell envelope</location>
    </subcellularLocation>
</comment>
<dbReference type="GO" id="GO:0030313">
    <property type="term" value="C:cell envelope"/>
    <property type="evidence" value="ECO:0007669"/>
    <property type="project" value="UniProtKB-SubCell"/>
</dbReference>
<evidence type="ECO:0000313" key="7">
    <source>
        <dbReference type="EMBL" id="SKB95992.1"/>
    </source>
</evidence>
<dbReference type="AlphaFoldDB" id="A0A1T5FIR1"/>
<dbReference type="GO" id="GO:0016491">
    <property type="term" value="F:oxidoreductase activity"/>
    <property type="evidence" value="ECO:0007669"/>
    <property type="project" value="InterPro"/>
</dbReference>
<dbReference type="InterPro" id="IPR017937">
    <property type="entry name" value="Thioredoxin_CS"/>
</dbReference>
<dbReference type="PANTHER" id="PTHR42852">
    <property type="entry name" value="THIOL:DISULFIDE INTERCHANGE PROTEIN DSBE"/>
    <property type="match status" value="1"/>
</dbReference>
<keyword evidence="3" id="KW-1015">Disulfide bond</keyword>
<dbReference type="Pfam" id="PF08534">
    <property type="entry name" value="Redoxin"/>
    <property type="match status" value="1"/>
</dbReference>
<gene>
    <name evidence="7" type="ORF">SAMN05660841_03295</name>
</gene>
<dbReference type="RefSeq" id="WP_079644696.1">
    <property type="nucleotide sequence ID" value="NZ_FUZF01000016.1"/>
</dbReference>
<keyword evidence="5" id="KW-0732">Signal</keyword>
<evidence type="ECO:0000256" key="2">
    <source>
        <dbReference type="ARBA" id="ARBA00022748"/>
    </source>
</evidence>
<dbReference type="OrthoDB" id="750178at2"/>
<dbReference type="InterPro" id="IPR013766">
    <property type="entry name" value="Thioredoxin_domain"/>
</dbReference>
<dbReference type="GO" id="GO:0017004">
    <property type="term" value="P:cytochrome complex assembly"/>
    <property type="evidence" value="ECO:0007669"/>
    <property type="project" value="UniProtKB-KW"/>
</dbReference>
<evidence type="ECO:0000256" key="3">
    <source>
        <dbReference type="ARBA" id="ARBA00023157"/>
    </source>
</evidence>
<name>A0A1T5FIR1_9SPHI</name>
<feature type="signal peptide" evidence="5">
    <location>
        <begin position="1"/>
        <end position="19"/>
    </location>
</feature>
<reference evidence="8" key="1">
    <citation type="submission" date="2017-02" db="EMBL/GenBank/DDBJ databases">
        <authorList>
            <person name="Varghese N."/>
            <person name="Submissions S."/>
        </authorList>
    </citation>
    <scope>NUCLEOTIDE SEQUENCE [LARGE SCALE GENOMIC DNA]</scope>
    <source>
        <strain evidence="8">DSM 24091</strain>
    </source>
</reference>
<keyword evidence="4" id="KW-0676">Redox-active center</keyword>
<feature type="domain" description="Thioredoxin" evidence="6">
    <location>
        <begin position="237"/>
        <end position="384"/>
    </location>
</feature>
<dbReference type="EMBL" id="FUZF01000016">
    <property type="protein sequence ID" value="SKB95992.1"/>
    <property type="molecule type" value="Genomic_DNA"/>
</dbReference>
<dbReference type="Gene3D" id="3.40.30.10">
    <property type="entry name" value="Glutaredoxin"/>
    <property type="match status" value="1"/>
</dbReference>
<dbReference type="InterPro" id="IPR013740">
    <property type="entry name" value="Redoxin"/>
</dbReference>
<evidence type="ECO:0000259" key="6">
    <source>
        <dbReference type="PROSITE" id="PS51352"/>
    </source>
</evidence>
<accession>A0A1T5FIR1</accession>
<keyword evidence="7" id="KW-0413">Isomerase</keyword>
<evidence type="ECO:0000313" key="8">
    <source>
        <dbReference type="Proteomes" id="UP000190150"/>
    </source>
</evidence>
<sequence>MLKTLITAAIGLLTFSANAQYGFSIKGNIASATNGQKVMISYVEGNKQVVDSAIVKNRGFLLKGIIKDVVRAQITLKALKEDNGPMTMEMMMARDEQDFFLENKTFSVTGSNMKTALIEGGAAQADYLRLKSELKPLEDKRKPLSEKIGQYFRANNEKARNELSPKLRAIRMDMTKVEDAFIYQHPDSYVSLDLIDGRSRAIDPKRFEPFFYALSPRIQNSIKGKDLAARLKVMEATAIGKQAIPLQKKDINGKDVNLETLKGNYVLLDFWGSWCGPCRSSHPHLKKLYAKYKADGFEILGIAHEQRRSIEENRKAWKDAIQEDDISWIQVLNNEGIEAFDAVKAYGVTAFPTKILLDKEGKIIARYVGGGVEIDEQLKSLFGK</sequence>
<dbReference type="PANTHER" id="PTHR42852:SF6">
    <property type="entry name" value="THIOL:DISULFIDE INTERCHANGE PROTEIN DSBE"/>
    <property type="match status" value="1"/>
</dbReference>